<evidence type="ECO:0000313" key="2">
    <source>
        <dbReference type="Proteomes" id="UP000198253"/>
    </source>
</evidence>
<dbReference type="RefSeq" id="WP_088983689.1">
    <property type="nucleotide sequence ID" value="NZ_LT607413.1"/>
</dbReference>
<name>A0A1C4Z862_MICEC</name>
<accession>A0A1C4Z862</accession>
<organism evidence="1 2">
    <name type="scientific">Micromonospora echinospora</name>
    <name type="common">Micromonospora purpurea</name>
    <dbReference type="NCBI Taxonomy" id="1877"/>
    <lineage>
        <taxon>Bacteria</taxon>
        <taxon>Bacillati</taxon>
        <taxon>Actinomycetota</taxon>
        <taxon>Actinomycetes</taxon>
        <taxon>Micromonosporales</taxon>
        <taxon>Micromonosporaceae</taxon>
        <taxon>Micromonospora</taxon>
    </lineage>
</organism>
<dbReference type="Proteomes" id="UP000198253">
    <property type="component" value="Chromosome I"/>
</dbReference>
<dbReference type="InParanoid" id="A0A1C4Z862"/>
<reference evidence="2" key="1">
    <citation type="submission" date="2016-06" db="EMBL/GenBank/DDBJ databases">
        <authorList>
            <person name="Varghese N."/>
            <person name="Submissions Spin"/>
        </authorList>
    </citation>
    <scope>NUCLEOTIDE SEQUENCE [LARGE SCALE GENOMIC DNA]</scope>
    <source>
        <strain evidence="2">DSM 43816</strain>
    </source>
</reference>
<evidence type="ECO:0000313" key="1">
    <source>
        <dbReference type="EMBL" id="SCF29047.1"/>
    </source>
</evidence>
<sequence length="171" mass="17651">MPLSVADLAALGNTPITILSTTFPNVYLRMDGTGVTTWNGSGSGVVNCQFGAGPYEKFKVLPQADGSFAFASATFSNVYLRMDAAELPQIPGGPGGGTVNCQVHVGTHETFKLLPQAGGSFSFESTFFPNSFLRLVGFGVTASTNGGGGVVNCQFGAPGGDHEKFFLNVAA</sequence>
<keyword evidence="2" id="KW-1185">Reference proteome</keyword>
<dbReference type="CDD" id="cd00257">
    <property type="entry name" value="beta-trefoil_FSCN-like"/>
    <property type="match status" value="1"/>
</dbReference>
<protein>
    <submittedName>
        <fullName evidence="1">Uncharacterized protein</fullName>
    </submittedName>
</protein>
<dbReference type="EMBL" id="LT607413">
    <property type="protein sequence ID" value="SCF29047.1"/>
    <property type="molecule type" value="Genomic_DNA"/>
</dbReference>
<gene>
    <name evidence="1" type="ORF">GA0070618_4879</name>
</gene>
<proteinExistence type="predicted"/>
<dbReference type="OrthoDB" id="5148996at2"/>
<dbReference type="AlphaFoldDB" id="A0A1C4Z862"/>